<dbReference type="GO" id="GO:0042802">
    <property type="term" value="F:identical protein binding"/>
    <property type="evidence" value="ECO:0007669"/>
    <property type="project" value="UniProtKB-ARBA"/>
</dbReference>
<dbReference type="Pfam" id="PF00383">
    <property type="entry name" value="dCMP_cyt_deam_1"/>
    <property type="match status" value="1"/>
</dbReference>
<evidence type="ECO:0000256" key="1">
    <source>
        <dbReference type="ARBA" id="ARBA00006576"/>
    </source>
</evidence>
<evidence type="ECO:0000313" key="7">
    <source>
        <dbReference type="Proteomes" id="UP000654279"/>
    </source>
</evidence>
<evidence type="ECO:0000256" key="4">
    <source>
        <dbReference type="ARBA" id="ARBA00022833"/>
    </source>
</evidence>
<accession>A0A926HJI4</accession>
<dbReference type="GO" id="GO:0008270">
    <property type="term" value="F:zinc ion binding"/>
    <property type="evidence" value="ECO:0007669"/>
    <property type="project" value="InterPro"/>
</dbReference>
<evidence type="ECO:0000256" key="3">
    <source>
        <dbReference type="ARBA" id="ARBA00022801"/>
    </source>
</evidence>
<dbReference type="PROSITE" id="PS51747">
    <property type="entry name" value="CYT_DCMP_DEAMINASES_2"/>
    <property type="match status" value="1"/>
</dbReference>
<dbReference type="Gene3D" id="3.40.140.10">
    <property type="entry name" value="Cytidine Deaminase, domain 2"/>
    <property type="match status" value="1"/>
</dbReference>
<dbReference type="InterPro" id="IPR016192">
    <property type="entry name" value="APOBEC/CMP_deaminase_Zn-bd"/>
</dbReference>
<comment type="caution">
    <text evidence="6">The sequence shown here is derived from an EMBL/GenBank/DDBJ whole genome shotgun (WGS) entry which is preliminary data.</text>
</comment>
<proteinExistence type="inferred from homology"/>
<reference evidence="6" key="1">
    <citation type="submission" date="2020-08" db="EMBL/GenBank/DDBJ databases">
        <title>Genome public.</title>
        <authorList>
            <person name="Liu C."/>
            <person name="Sun Q."/>
        </authorList>
    </citation>
    <scope>NUCLEOTIDE SEQUENCE</scope>
    <source>
        <strain evidence="6">NSJ-44</strain>
    </source>
</reference>
<dbReference type="EMBL" id="JACRSO010000005">
    <property type="protein sequence ID" value="MBC8529922.1"/>
    <property type="molecule type" value="Genomic_DNA"/>
</dbReference>
<dbReference type="RefSeq" id="WP_249285702.1">
    <property type="nucleotide sequence ID" value="NZ_JACRSO010000005.1"/>
</dbReference>
<evidence type="ECO:0000259" key="5">
    <source>
        <dbReference type="PROSITE" id="PS51747"/>
    </source>
</evidence>
<gene>
    <name evidence="6" type="ORF">H8699_10825</name>
</gene>
<dbReference type="CDD" id="cd01283">
    <property type="entry name" value="cytidine_deaminase"/>
    <property type="match status" value="1"/>
</dbReference>
<dbReference type="PANTHER" id="PTHR11644:SF2">
    <property type="entry name" value="CYTIDINE DEAMINASE"/>
    <property type="match status" value="1"/>
</dbReference>
<keyword evidence="7" id="KW-1185">Reference proteome</keyword>
<dbReference type="PROSITE" id="PS00903">
    <property type="entry name" value="CYT_DCMP_DEAMINASES_1"/>
    <property type="match status" value="1"/>
</dbReference>
<organism evidence="6 7">
    <name type="scientific">Luoshenia tenuis</name>
    <dbReference type="NCBI Taxonomy" id="2763654"/>
    <lineage>
        <taxon>Bacteria</taxon>
        <taxon>Bacillati</taxon>
        <taxon>Bacillota</taxon>
        <taxon>Clostridia</taxon>
        <taxon>Christensenellales</taxon>
        <taxon>Christensenellaceae</taxon>
        <taxon>Luoshenia</taxon>
    </lineage>
</organism>
<dbReference type="GO" id="GO:0072527">
    <property type="term" value="P:pyrimidine-containing compound metabolic process"/>
    <property type="evidence" value="ECO:0007669"/>
    <property type="project" value="UniProtKB-ARBA"/>
</dbReference>
<keyword evidence="4" id="KW-0862">Zinc</keyword>
<dbReference type="InterPro" id="IPR002125">
    <property type="entry name" value="CMP_dCMP_dom"/>
</dbReference>
<dbReference type="PANTHER" id="PTHR11644">
    <property type="entry name" value="CYTIDINE DEAMINASE"/>
    <property type="match status" value="1"/>
</dbReference>
<dbReference type="InterPro" id="IPR016193">
    <property type="entry name" value="Cytidine_deaminase-like"/>
</dbReference>
<dbReference type="InterPro" id="IPR050202">
    <property type="entry name" value="Cyt/Deoxycyt_deaminase"/>
</dbReference>
<keyword evidence="2" id="KW-0479">Metal-binding</keyword>
<evidence type="ECO:0000256" key="2">
    <source>
        <dbReference type="ARBA" id="ARBA00022723"/>
    </source>
</evidence>
<feature type="domain" description="CMP/dCMP-type deaminase" evidence="5">
    <location>
        <begin position="3"/>
        <end position="130"/>
    </location>
</feature>
<evidence type="ECO:0000313" key="6">
    <source>
        <dbReference type="EMBL" id="MBC8529922.1"/>
    </source>
</evidence>
<dbReference type="GO" id="GO:0055086">
    <property type="term" value="P:nucleobase-containing small molecule metabolic process"/>
    <property type="evidence" value="ECO:0007669"/>
    <property type="project" value="UniProtKB-ARBA"/>
</dbReference>
<dbReference type="GO" id="GO:0005829">
    <property type="term" value="C:cytosol"/>
    <property type="evidence" value="ECO:0007669"/>
    <property type="project" value="TreeGrafter"/>
</dbReference>
<name>A0A926HJI4_9FIRM</name>
<sequence length="135" mass="14492">MDNWQKLYEAARAVQADRALSPFIQAGGVAAAILTRKGNIYLGVCMDTASSLGMCAERAAIANMVTCGEQEIDKLVAVMPDGRVGPPCGACRELMMQLGPDSARIEILMDYPGRKTVTLGALVPDWWGGERFDAL</sequence>
<comment type="similarity">
    <text evidence="1">Belongs to the cytidine and deoxycytidylate deaminase family.</text>
</comment>
<keyword evidence="3" id="KW-0378">Hydrolase</keyword>
<dbReference type="SUPFAM" id="SSF53927">
    <property type="entry name" value="Cytidine deaminase-like"/>
    <property type="match status" value="1"/>
</dbReference>
<dbReference type="GO" id="GO:0004126">
    <property type="term" value="F:cytidine deaminase activity"/>
    <property type="evidence" value="ECO:0007669"/>
    <property type="project" value="UniProtKB-ARBA"/>
</dbReference>
<dbReference type="AlphaFoldDB" id="A0A926HJI4"/>
<protein>
    <submittedName>
        <fullName evidence="6">Cytidine deaminase</fullName>
    </submittedName>
</protein>
<dbReference type="Proteomes" id="UP000654279">
    <property type="component" value="Unassembled WGS sequence"/>
</dbReference>